<accession>A0A8R1XNG7</accession>
<evidence type="ECO:0000256" key="1">
    <source>
        <dbReference type="ARBA" id="ARBA00004141"/>
    </source>
</evidence>
<dbReference type="GO" id="GO:0016020">
    <property type="term" value="C:membrane"/>
    <property type="evidence" value="ECO:0007669"/>
    <property type="project" value="UniProtKB-SubCell"/>
</dbReference>
<reference evidence="6" key="2">
    <citation type="submission" date="2022-06" db="UniProtKB">
        <authorList>
            <consortium name="EnsemblMetazoa"/>
        </authorList>
    </citation>
    <scope>IDENTIFICATION</scope>
</reference>
<name>A0A8R1XNG7_ONCVO</name>
<evidence type="ECO:0000313" key="7">
    <source>
        <dbReference type="Proteomes" id="UP000024404"/>
    </source>
</evidence>
<reference evidence="7" key="1">
    <citation type="submission" date="2013-10" db="EMBL/GenBank/DDBJ databases">
        <title>Genome sequencing of Onchocerca volvulus.</title>
        <authorList>
            <person name="Cotton J."/>
            <person name="Tsai J."/>
            <person name="Stanley E."/>
            <person name="Tracey A."/>
            <person name="Holroyd N."/>
            <person name="Lustigman S."/>
            <person name="Berriman M."/>
        </authorList>
    </citation>
    <scope>NUCLEOTIDE SEQUENCE</scope>
</reference>
<dbReference type="AlphaFoldDB" id="A0A8R1XNG7"/>
<keyword evidence="2" id="KW-0812">Transmembrane</keyword>
<comment type="subcellular location">
    <subcellularLocation>
        <location evidence="1">Membrane</location>
        <topology evidence="1">Multi-pass membrane protein</topology>
    </subcellularLocation>
</comment>
<dbReference type="Pfam" id="PF03522">
    <property type="entry name" value="SLC12"/>
    <property type="match status" value="1"/>
</dbReference>
<dbReference type="InterPro" id="IPR004842">
    <property type="entry name" value="SLC12A_fam"/>
</dbReference>
<dbReference type="GO" id="GO:0015377">
    <property type="term" value="F:chloride:monoatomic cation symporter activity"/>
    <property type="evidence" value="ECO:0007669"/>
    <property type="project" value="InterPro"/>
</dbReference>
<evidence type="ECO:0000259" key="5">
    <source>
        <dbReference type="Pfam" id="PF03522"/>
    </source>
</evidence>
<dbReference type="PANTHER" id="PTHR11827:SF72">
    <property type="entry name" value="GH08340P"/>
    <property type="match status" value="1"/>
</dbReference>
<proteinExistence type="predicted"/>
<dbReference type="EMBL" id="CMVM020000755">
    <property type="status" value="NOT_ANNOTATED_CDS"/>
    <property type="molecule type" value="Genomic_DNA"/>
</dbReference>
<evidence type="ECO:0000256" key="3">
    <source>
        <dbReference type="ARBA" id="ARBA00022989"/>
    </source>
</evidence>
<keyword evidence="3" id="KW-1133">Transmembrane helix</keyword>
<protein>
    <submittedName>
        <fullName evidence="6">SLC12 domain-containing protein</fullName>
    </submittedName>
</protein>
<keyword evidence="7" id="KW-1185">Reference proteome</keyword>
<evidence type="ECO:0000313" key="6">
    <source>
        <dbReference type="EnsemblMetazoa" id="OVOC12819.1"/>
    </source>
</evidence>
<keyword evidence="4" id="KW-0472">Membrane</keyword>
<evidence type="ECO:0000256" key="4">
    <source>
        <dbReference type="ARBA" id="ARBA00023136"/>
    </source>
</evidence>
<dbReference type="InterPro" id="IPR018491">
    <property type="entry name" value="SLC12_C"/>
</dbReference>
<dbReference type="EnsemblMetazoa" id="OVOC12819.1">
    <property type="protein sequence ID" value="OVOC12819.1"/>
    <property type="gene ID" value="WBGene00249628"/>
</dbReference>
<dbReference type="PANTHER" id="PTHR11827">
    <property type="entry name" value="SOLUTE CARRIER FAMILY 12, CATION COTRANSPORTERS"/>
    <property type="match status" value="1"/>
</dbReference>
<sequence>MDLWWVVEGDDLLLSFIYIICRNYRWTFTKLRIFAVIKMTEFETVKDQVSKRIQQASLEVNNVEFRPVIPDDIAAYESAKLSISNQNIQPEEGPKDRRIYKNESPLRLNNLIRKESINADLIIFNLPRPRGDMPTSRLLQILDAVTEQLTRVVVFRPPTDF</sequence>
<evidence type="ECO:0000256" key="2">
    <source>
        <dbReference type="ARBA" id="ARBA00022692"/>
    </source>
</evidence>
<feature type="domain" description="SLC12A transporter C-terminal" evidence="5">
    <location>
        <begin position="2"/>
        <end position="156"/>
    </location>
</feature>
<dbReference type="Proteomes" id="UP000024404">
    <property type="component" value="Unassembled WGS sequence"/>
</dbReference>
<organism evidence="6 7">
    <name type="scientific">Onchocerca volvulus</name>
    <dbReference type="NCBI Taxonomy" id="6282"/>
    <lineage>
        <taxon>Eukaryota</taxon>
        <taxon>Metazoa</taxon>
        <taxon>Ecdysozoa</taxon>
        <taxon>Nematoda</taxon>
        <taxon>Chromadorea</taxon>
        <taxon>Rhabditida</taxon>
        <taxon>Spirurina</taxon>
        <taxon>Spiruromorpha</taxon>
        <taxon>Filarioidea</taxon>
        <taxon>Onchocercidae</taxon>
        <taxon>Onchocerca</taxon>
    </lineage>
</organism>